<feature type="non-terminal residue" evidence="9">
    <location>
        <position position="281"/>
    </location>
</feature>
<dbReference type="GO" id="GO:0044205">
    <property type="term" value="P:'de novo' UMP biosynthetic process"/>
    <property type="evidence" value="ECO:0007669"/>
    <property type="project" value="UniProtKB-UniPathway"/>
</dbReference>
<dbReference type="InterPro" id="IPR011060">
    <property type="entry name" value="RibuloseP-bd_barrel"/>
</dbReference>
<dbReference type="PANTHER" id="PTHR43375:SF1">
    <property type="entry name" value="OROTIDINE 5'-PHOSPHATE DECARBOXYLASE"/>
    <property type="match status" value="1"/>
</dbReference>
<keyword evidence="5" id="KW-0456">Lyase</keyword>
<dbReference type="PANTHER" id="PTHR43375">
    <property type="entry name" value="OROTIDINE 5'-PHOSPHATE DECARBOXYLASE"/>
    <property type="match status" value="1"/>
</dbReference>
<dbReference type="SMART" id="SM00934">
    <property type="entry name" value="OMPdecase"/>
    <property type="match status" value="1"/>
</dbReference>
<evidence type="ECO:0000256" key="6">
    <source>
        <dbReference type="ARBA" id="ARBA00049157"/>
    </source>
</evidence>
<evidence type="ECO:0000256" key="2">
    <source>
        <dbReference type="ARBA" id="ARBA00008847"/>
    </source>
</evidence>
<dbReference type="GO" id="GO:0004590">
    <property type="term" value="F:orotidine-5'-phosphate decarboxylase activity"/>
    <property type="evidence" value="ECO:0007669"/>
    <property type="project" value="UniProtKB-UniRule"/>
</dbReference>
<protein>
    <recommendedName>
        <fullName evidence="7">Orotidine-5'-phosphate decarboxylase</fullName>
        <ecNumber evidence="7">4.1.1.23</ecNumber>
    </recommendedName>
</protein>
<dbReference type="InterPro" id="IPR013785">
    <property type="entry name" value="Aldolase_TIM"/>
</dbReference>
<evidence type="ECO:0000259" key="8">
    <source>
        <dbReference type="SMART" id="SM00934"/>
    </source>
</evidence>
<comment type="caution">
    <text evidence="9">The sequence shown here is derived from an EMBL/GenBank/DDBJ whole genome shotgun (WGS) entry which is preliminary data.</text>
</comment>
<organism evidence="9 10">
    <name type="scientific">Candidatus Woesebacteria bacterium RIFCSPHIGHO2_01_FULL_38_9</name>
    <dbReference type="NCBI Taxonomy" id="1802492"/>
    <lineage>
        <taxon>Bacteria</taxon>
        <taxon>Candidatus Woeseibacteriota</taxon>
    </lineage>
</organism>
<evidence type="ECO:0000256" key="5">
    <source>
        <dbReference type="ARBA" id="ARBA00023239"/>
    </source>
</evidence>
<dbReference type="Proteomes" id="UP000178419">
    <property type="component" value="Unassembled WGS sequence"/>
</dbReference>
<dbReference type="UniPathway" id="UPA00070">
    <property type="reaction ID" value="UER00120"/>
</dbReference>
<feature type="domain" description="Orotidine 5'-phosphate decarboxylase" evidence="8">
    <location>
        <begin position="30"/>
        <end position="268"/>
    </location>
</feature>
<dbReference type="InterPro" id="IPR018089">
    <property type="entry name" value="OMPdecase_AS"/>
</dbReference>
<keyword evidence="4" id="KW-0665">Pyrimidine biosynthesis</keyword>
<dbReference type="Pfam" id="PF00215">
    <property type="entry name" value="OMPdecase"/>
    <property type="match status" value="1"/>
</dbReference>
<name>A0A1F7Y2D6_9BACT</name>
<dbReference type="GO" id="GO:0006207">
    <property type="term" value="P:'de novo' pyrimidine nucleobase biosynthetic process"/>
    <property type="evidence" value="ECO:0007669"/>
    <property type="project" value="InterPro"/>
</dbReference>
<dbReference type="SUPFAM" id="SSF51366">
    <property type="entry name" value="Ribulose-phoshate binding barrel"/>
    <property type="match status" value="1"/>
</dbReference>
<reference evidence="9 10" key="1">
    <citation type="journal article" date="2016" name="Nat. Commun.">
        <title>Thousands of microbial genomes shed light on interconnected biogeochemical processes in an aquifer system.</title>
        <authorList>
            <person name="Anantharaman K."/>
            <person name="Brown C.T."/>
            <person name="Hug L.A."/>
            <person name="Sharon I."/>
            <person name="Castelle C.J."/>
            <person name="Probst A.J."/>
            <person name="Thomas B.C."/>
            <person name="Singh A."/>
            <person name="Wilkins M.J."/>
            <person name="Karaoz U."/>
            <person name="Brodie E.L."/>
            <person name="Williams K.H."/>
            <person name="Hubbard S.S."/>
            <person name="Banfield J.F."/>
        </authorList>
    </citation>
    <scope>NUCLEOTIDE SEQUENCE [LARGE SCALE GENOMIC DNA]</scope>
</reference>
<evidence type="ECO:0000313" key="9">
    <source>
        <dbReference type="EMBL" id="OGM21432.1"/>
    </source>
</evidence>
<accession>A0A1F7Y2D6</accession>
<evidence type="ECO:0000256" key="4">
    <source>
        <dbReference type="ARBA" id="ARBA00022975"/>
    </source>
</evidence>
<keyword evidence="3" id="KW-0210">Decarboxylase</keyword>
<dbReference type="PROSITE" id="PS00156">
    <property type="entry name" value="OMPDECASE"/>
    <property type="match status" value="1"/>
</dbReference>
<evidence type="ECO:0000256" key="1">
    <source>
        <dbReference type="ARBA" id="ARBA00004861"/>
    </source>
</evidence>
<evidence type="ECO:0000256" key="7">
    <source>
        <dbReference type="NCBIfam" id="TIGR02127"/>
    </source>
</evidence>
<evidence type="ECO:0000313" key="10">
    <source>
        <dbReference type="Proteomes" id="UP000178419"/>
    </source>
</evidence>
<comment type="pathway">
    <text evidence="1">Pyrimidine metabolism; UMP biosynthesis via de novo pathway; UMP from orotate: step 2/2.</text>
</comment>
<dbReference type="InterPro" id="IPR001754">
    <property type="entry name" value="OMPdeCOase_dom"/>
</dbReference>
<comment type="catalytic activity">
    <reaction evidence="6">
        <text>orotidine 5'-phosphate + H(+) = UMP + CO2</text>
        <dbReference type="Rhea" id="RHEA:11596"/>
        <dbReference type="ChEBI" id="CHEBI:15378"/>
        <dbReference type="ChEBI" id="CHEBI:16526"/>
        <dbReference type="ChEBI" id="CHEBI:57538"/>
        <dbReference type="ChEBI" id="CHEBI:57865"/>
        <dbReference type="EC" id="4.1.1.23"/>
    </reaction>
</comment>
<proteinExistence type="inferred from homology"/>
<gene>
    <name evidence="9" type="ORF">A2714_02720</name>
</gene>
<sequence length="281" mass="31252">MPLERGQDLIQAPKSEFVAMLEKRWSQGHFLCVGLDSDRDKITKLYGLGQFAFNKEIVDVTNNLVCAYKPNSAFYEAQLRRGGMVALIETVKYIHDHYPGIPVILDAKKNDIGNTAEQYARFVFDEIGADGVTLNPYLGREAMTPFLERSDKGNIYLVKTSNPGAGEFQDLPVGPEQTPLYQVVAQHIAESWNVNGNCAVVVGATKPRELLEVRELIGDMPMLIPGLGKVQGGRPEDLPPAYNQRGTGIIANLSREIIFPEVKEGEQLQSAIRRKAVEWHD</sequence>
<dbReference type="CDD" id="cd04725">
    <property type="entry name" value="OMP_decarboxylase_like"/>
    <property type="match status" value="1"/>
</dbReference>
<dbReference type="NCBIfam" id="TIGR02127">
    <property type="entry name" value="pyrF_sub2"/>
    <property type="match status" value="1"/>
</dbReference>
<dbReference type="EMBL" id="MGGE01000016">
    <property type="protein sequence ID" value="OGM21432.1"/>
    <property type="molecule type" value="Genomic_DNA"/>
</dbReference>
<evidence type="ECO:0000256" key="3">
    <source>
        <dbReference type="ARBA" id="ARBA00022793"/>
    </source>
</evidence>
<comment type="similarity">
    <text evidence="2">Belongs to the OMP decarboxylase family. Type 2 subfamily.</text>
</comment>
<dbReference type="EC" id="4.1.1.23" evidence="7"/>
<dbReference type="AlphaFoldDB" id="A0A1F7Y2D6"/>
<dbReference type="Gene3D" id="3.20.20.70">
    <property type="entry name" value="Aldolase class I"/>
    <property type="match status" value="1"/>
</dbReference>
<dbReference type="InterPro" id="IPR011995">
    <property type="entry name" value="OMPdecase_type-2"/>
</dbReference>